<dbReference type="InterPro" id="IPR039558">
    <property type="entry name" value="TPA1/OFD1_N"/>
</dbReference>
<evidence type="ECO:0000256" key="1">
    <source>
        <dbReference type="ARBA" id="ARBA00001961"/>
    </source>
</evidence>
<name>A0A3D0WFX7_9SPHN</name>
<keyword evidence="4" id="KW-0223">Dioxygenase</keyword>
<protein>
    <submittedName>
        <fullName evidence="8">Proline hydroxylase</fullName>
    </submittedName>
</protein>
<organism evidence="8 9">
    <name type="scientific">Sphingomonas bacterium</name>
    <dbReference type="NCBI Taxonomy" id="1895847"/>
    <lineage>
        <taxon>Bacteria</taxon>
        <taxon>Pseudomonadati</taxon>
        <taxon>Pseudomonadota</taxon>
        <taxon>Alphaproteobacteria</taxon>
        <taxon>Sphingomonadales</taxon>
        <taxon>Sphingomonadaceae</taxon>
        <taxon>Sphingomonas</taxon>
    </lineage>
</organism>
<dbReference type="GO" id="GO:0031418">
    <property type="term" value="F:L-ascorbic acid binding"/>
    <property type="evidence" value="ECO:0007669"/>
    <property type="project" value="UniProtKB-KW"/>
</dbReference>
<dbReference type="Proteomes" id="UP000262699">
    <property type="component" value="Unassembled WGS sequence"/>
</dbReference>
<keyword evidence="6" id="KW-0408">Iron</keyword>
<evidence type="ECO:0000313" key="9">
    <source>
        <dbReference type="Proteomes" id="UP000262699"/>
    </source>
</evidence>
<evidence type="ECO:0000256" key="4">
    <source>
        <dbReference type="ARBA" id="ARBA00022964"/>
    </source>
</evidence>
<keyword evidence="2" id="KW-0479">Metal-binding</keyword>
<sequence>MSHIHLNQALDTAALRTAYAEHGRVQIHNFLAEDAASTLARELATSQAWRLTFNDGDKVVDHTRDSYARLSEEQRAAMARGIVDRGRKGFQFCYDVIRDDAGASDADDGPLTRFVRFLNETSVLEKIREITGARAIARVDGHASRYTAGQFLTTHDDRIEGRGRRAAYVLNLSPLWHPDWGGILQFFDGHGNVTRGYTPAFNTLNLFAVPQPHSVTWVTPLATAPRLSITGWVLEPAATD</sequence>
<comment type="cofactor">
    <cofactor evidence="1">
        <name>L-ascorbate</name>
        <dbReference type="ChEBI" id="CHEBI:38290"/>
    </cofactor>
</comment>
<evidence type="ECO:0000256" key="6">
    <source>
        <dbReference type="ARBA" id="ARBA00023004"/>
    </source>
</evidence>
<dbReference type="PROSITE" id="PS51471">
    <property type="entry name" value="FE2OG_OXY"/>
    <property type="match status" value="1"/>
</dbReference>
<dbReference type="EMBL" id="DOYJ01000346">
    <property type="protein sequence ID" value="HCB76918.1"/>
    <property type="molecule type" value="Genomic_DNA"/>
</dbReference>
<feature type="domain" description="Fe2OG dioxygenase" evidence="7">
    <location>
        <begin position="129"/>
        <end position="235"/>
    </location>
</feature>
<comment type="caution">
    <text evidence="8">The sequence shown here is derived from an EMBL/GenBank/DDBJ whole genome shotgun (WGS) entry which is preliminary data.</text>
</comment>
<evidence type="ECO:0000313" key="8">
    <source>
        <dbReference type="EMBL" id="HCB76918.1"/>
    </source>
</evidence>
<dbReference type="InterPro" id="IPR051842">
    <property type="entry name" value="uS12_prolyl_hydroxylase"/>
</dbReference>
<dbReference type="SMART" id="SM00702">
    <property type="entry name" value="P4Hc"/>
    <property type="match status" value="1"/>
</dbReference>
<keyword evidence="5" id="KW-0560">Oxidoreductase</keyword>
<evidence type="ECO:0000256" key="5">
    <source>
        <dbReference type="ARBA" id="ARBA00023002"/>
    </source>
</evidence>
<proteinExistence type="predicted"/>
<dbReference type="PANTHER" id="PTHR12117">
    <property type="entry name" value="HISTONE ACETYLTRANSFERASE COMPLEX"/>
    <property type="match status" value="1"/>
</dbReference>
<reference evidence="8 9" key="1">
    <citation type="journal article" date="2018" name="Nat. Biotechnol.">
        <title>A standardized bacterial taxonomy based on genome phylogeny substantially revises the tree of life.</title>
        <authorList>
            <person name="Parks D.H."/>
            <person name="Chuvochina M."/>
            <person name="Waite D.W."/>
            <person name="Rinke C."/>
            <person name="Skarshewski A."/>
            <person name="Chaumeil P.A."/>
            <person name="Hugenholtz P."/>
        </authorList>
    </citation>
    <scope>NUCLEOTIDE SEQUENCE [LARGE SCALE GENOMIC DNA]</scope>
    <source>
        <strain evidence="8">UBA9015</strain>
    </source>
</reference>
<dbReference type="InterPro" id="IPR005123">
    <property type="entry name" value="Oxoglu/Fe-dep_dioxygenase_dom"/>
</dbReference>
<dbReference type="Pfam" id="PF13661">
    <property type="entry name" value="2OG-FeII_Oxy_4"/>
    <property type="match status" value="1"/>
</dbReference>
<gene>
    <name evidence="8" type="ORF">DEP91_12240</name>
</gene>
<dbReference type="GO" id="GO:0005506">
    <property type="term" value="F:iron ion binding"/>
    <property type="evidence" value="ECO:0007669"/>
    <property type="project" value="InterPro"/>
</dbReference>
<dbReference type="Gene3D" id="2.60.120.620">
    <property type="entry name" value="q2cbj1_9rhob like domain"/>
    <property type="match status" value="1"/>
</dbReference>
<evidence type="ECO:0000256" key="3">
    <source>
        <dbReference type="ARBA" id="ARBA00022896"/>
    </source>
</evidence>
<dbReference type="GO" id="GO:0031543">
    <property type="term" value="F:peptidyl-proline dioxygenase activity"/>
    <property type="evidence" value="ECO:0007669"/>
    <property type="project" value="TreeGrafter"/>
</dbReference>
<dbReference type="GO" id="GO:0005737">
    <property type="term" value="C:cytoplasm"/>
    <property type="evidence" value="ECO:0007669"/>
    <property type="project" value="TreeGrafter"/>
</dbReference>
<dbReference type="GO" id="GO:0006449">
    <property type="term" value="P:regulation of translational termination"/>
    <property type="evidence" value="ECO:0007669"/>
    <property type="project" value="TreeGrafter"/>
</dbReference>
<evidence type="ECO:0000259" key="7">
    <source>
        <dbReference type="PROSITE" id="PS51471"/>
    </source>
</evidence>
<dbReference type="PANTHER" id="PTHR12117:SF0">
    <property type="entry name" value="PROLYL 3-HYDROXYLASE OGFOD1"/>
    <property type="match status" value="1"/>
</dbReference>
<dbReference type="InterPro" id="IPR006620">
    <property type="entry name" value="Pro_4_hyd_alph"/>
</dbReference>
<dbReference type="AlphaFoldDB" id="A0A3D0WFX7"/>
<keyword evidence="3" id="KW-0847">Vitamin C</keyword>
<accession>A0A3D0WFX7</accession>
<evidence type="ECO:0000256" key="2">
    <source>
        <dbReference type="ARBA" id="ARBA00022723"/>
    </source>
</evidence>